<accession>A0ABN6X6Z3</accession>
<feature type="compositionally biased region" description="Polar residues" evidence="1">
    <location>
        <begin position="19"/>
        <end position="30"/>
    </location>
</feature>
<dbReference type="Proteomes" id="UP001321543">
    <property type="component" value="Chromosome"/>
</dbReference>
<keyword evidence="3" id="KW-1185">Reference proteome</keyword>
<organism evidence="2 3">
    <name type="scientific">Microbacterium suwonense</name>
    <dbReference type="NCBI Taxonomy" id="683047"/>
    <lineage>
        <taxon>Bacteria</taxon>
        <taxon>Bacillati</taxon>
        <taxon>Actinomycetota</taxon>
        <taxon>Actinomycetes</taxon>
        <taxon>Micrococcales</taxon>
        <taxon>Microbacteriaceae</taxon>
        <taxon>Microbacterium</taxon>
    </lineage>
</organism>
<evidence type="ECO:0000313" key="3">
    <source>
        <dbReference type="Proteomes" id="UP001321543"/>
    </source>
</evidence>
<proteinExistence type="predicted"/>
<name>A0ABN6X6Z3_9MICO</name>
<feature type="region of interest" description="Disordered" evidence="1">
    <location>
        <begin position="134"/>
        <end position="153"/>
    </location>
</feature>
<evidence type="ECO:0000256" key="1">
    <source>
        <dbReference type="SAM" id="MobiDB-lite"/>
    </source>
</evidence>
<dbReference type="EMBL" id="AP027728">
    <property type="protein sequence ID" value="BDZ40476.1"/>
    <property type="molecule type" value="Genomic_DNA"/>
</dbReference>
<evidence type="ECO:0000313" key="2">
    <source>
        <dbReference type="EMBL" id="BDZ40476.1"/>
    </source>
</evidence>
<feature type="region of interest" description="Disordered" evidence="1">
    <location>
        <begin position="1"/>
        <end position="39"/>
    </location>
</feature>
<protein>
    <submittedName>
        <fullName evidence="2">Uncharacterized protein</fullName>
    </submittedName>
</protein>
<gene>
    <name evidence="2" type="ORF">GCM10025863_30900</name>
</gene>
<reference evidence="3" key="1">
    <citation type="journal article" date="2019" name="Int. J. Syst. Evol. Microbiol.">
        <title>The Global Catalogue of Microorganisms (GCM) 10K type strain sequencing project: providing services to taxonomists for standard genome sequencing and annotation.</title>
        <authorList>
            <consortium name="The Broad Institute Genomics Platform"/>
            <consortium name="The Broad Institute Genome Sequencing Center for Infectious Disease"/>
            <person name="Wu L."/>
            <person name="Ma J."/>
        </authorList>
    </citation>
    <scope>NUCLEOTIDE SEQUENCE [LARGE SCALE GENOMIC DNA]</scope>
    <source>
        <strain evidence="3">NBRC 106310</strain>
    </source>
</reference>
<sequence>MLADRLESTADEEAGLESQAEQPRQAQLPGSQLEAFDDRTPDAVIQMVVAHEQGAHLSEVLPHDVQGPASDQFARHLGDDELLHRAVQHRQILAEQDTSLDQRLQKRMDAGDVGGAGCADGVLGHRSRLGLVGGGSSADSPFRSVTAGSTVRV</sequence>